<keyword evidence="3" id="KW-1185">Reference proteome</keyword>
<feature type="compositionally biased region" description="Polar residues" evidence="1">
    <location>
        <begin position="63"/>
        <end position="73"/>
    </location>
</feature>
<evidence type="ECO:0000313" key="2">
    <source>
        <dbReference type="EMBL" id="KAH7423559.1"/>
    </source>
</evidence>
<evidence type="ECO:0000256" key="1">
    <source>
        <dbReference type="SAM" id="MobiDB-lite"/>
    </source>
</evidence>
<protein>
    <submittedName>
        <fullName evidence="2">Uncharacterized protein</fullName>
    </submittedName>
</protein>
<gene>
    <name evidence="2" type="ORF">KP509_12G061200</name>
</gene>
<dbReference type="InterPro" id="IPR042316">
    <property type="entry name" value="IRKI-like"/>
</dbReference>
<sequence length="491" mass="56005">MFKGNDHPAVPRGFNDLDSVNAVLASSIAPEKNLNRSSSNRSRNRGKITGEEIVAVSSSVSSLHTSAENNPSSLPDHGNELEDFFYAEGDDELHGNHGPINFIYNMFTCWSRGRPKARSFHHFSGRPRINSFAAAALLEQNRLQQEALVESQDTRDMWEWQMEQQRFITCQEHDLLEKNCLEISLLRCGFSEEDRAGSKNARDTNPTSDMESKESLLEFSSIDSHSKTIFSFTNDAQTQVGRAWHAHADINSPVVLLFEAALLRCRSEINFFCRIYMQQMVFSGYTLIRTLMEMEPNTVFLKKVHASFALESRINNAFFRCFENDSFDDSGLTQIFDPTARAVARLQDYMRMKLVDPEDALSLDNVSYNPCFHSFCANKSEEIMAMFAWDMGYHSTEERDMFMEAFLKASKWVWLLHRLANATNPPMQIIRVGRGQEVDPMYLEPVVVPPGGTCQSCSVASIPKVEFMIMPGFIAPNKIFRCRVYQHYMCK</sequence>
<accession>A0A8T2TSQ3</accession>
<dbReference type="OrthoDB" id="1878677at2759"/>
<feature type="region of interest" description="Disordered" evidence="1">
    <location>
        <begin position="59"/>
        <end position="80"/>
    </location>
</feature>
<reference evidence="2" key="1">
    <citation type="submission" date="2021-08" db="EMBL/GenBank/DDBJ databases">
        <title>WGS assembly of Ceratopteris richardii.</title>
        <authorList>
            <person name="Marchant D.B."/>
            <person name="Chen G."/>
            <person name="Jenkins J."/>
            <person name="Shu S."/>
            <person name="Leebens-Mack J."/>
            <person name="Grimwood J."/>
            <person name="Schmutz J."/>
            <person name="Soltis P."/>
            <person name="Soltis D."/>
            <person name="Chen Z.-H."/>
        </authorList>
    </citation>
    <scope>NUCLEOTIDE SEQUENCE</scope>
    <source>
        <strain evidence="2">Whitten #5841</strain>
        <tissue evidence="2">Leaf</tissue>
    </source>
</reference>
<dbReference type="AlphaFoldDB" id="A0A8T2TSQ3"/>
<dbReference type="PANTHER" id="PTHR31029:SF4">
    <property type="entry name" value="CYCLIN-DEPENDENT KINASE-LIKE PROTEIN"/>
    <property type="match status" value="1"/>
</dbReference>
<dbReference type="PANTHER" id="PTHR31029">
    <property type="entry name" value="CYCLIN-DEPENDENT KINASE-LIKE PROTEIN"/>
    <property type="match status" value="1"/>
</dbReference>
<evidence type="ECO:0000313" key="3">
    <source>
        <dbReference type="Proteomes" id="UP000825935"/>
    </source>
</evidence>
<dbReference type="EMBL" id="CM035417">
    <property type="protein sequence ID" value="KAH7423559.1"/>
    <property type="molecule type" value="Genomic_DNA"/>
</dbReference>
<dbReference type="OMA" id="AKSHAHR"/>
<proteinExistence type="predicted"/>
<name>A0A8T2TSQ3_CERRI</name>
<comment type="caution">
    <text evidence="2">The sequence shown here is derived from an EMBL/GenBank/DDBJ whole genome shotgun (WGS) entry which is preliminary data.</text>
</comment>
<dbReference type="Proteomes" id="UP000825935">
    <property type="component" value="Chromosome 12"/>
</dbReference>
<organism evidence="2 3">
    <name type="scientific">Ceratopteris richardii</name>
    <name type="common">Triangle waterfern</name>
    <dbReference type="NCBI Taxonomy" id="49495"/>
    <lineage>
        <taxon>Eukaryota</taxon>
        <taxon>Viridiplantae</taxon>
        <taxon>Streptophyta</taxon>
        <taxon>Embryophyta</taxon>
        <taxon>Tracheophyta</taxon>
        <taxon>Polypodiopsida</taxon>
        <taxon>Polypodiidae</taxon>
        <taxon>Polypodiales</taxon>
        <taxon>Pteridineae</taxon>
        <taxon>Pteridaceae</taxon>
        <taxon>Parkerioideae</taxon>
        <taxon>Ceratopteris</taxon>
    </lineage>
</organism>